<dbReference type="Pfam" id="PF05577">
    <property type="entry name" value="Peptidase_S28"/>
    <property type="match status" value="1"/>
</dbReference>
<organism evidence="7 8">
    <name type="scientific">Dunaliella salina</name>
    <name type="common">Green alga</name>
    <name type="synonym">Protococcus salinus</name>
    <dbReference type="NCBI Taxonomy" id="3046"/>
    <lineage>
        <taxon>Eukaryota</taxon>
        <taxon>Viridiplantae</taxon>
        <taxon>Chlorophyta</taxon>
        <taxon>core chlorophytes</taxon>
        <taxon>Chlorophyceae</taxon>
        <taxon>CS clade</taxon>
        <taxon>Chlamydomonadales</taxon>
        <taxon>Dunaliellaceae</taxon>
        <taxon>Dunaliella</taxon>
    </lineage>
</organism>
<dbReference type="InterPro" id="IPR008758">
    <property type="entry name" value="Peptidase_S28"/>
</dbReference>
<dbReference type="InterPro" id="IPR029058">
    <property type="entry name" value="AB_hydrolase_fold"/>
</dbReference>
<evidence type="ECO:0000256" key="4">
    <source>
        <dbReference type="ARBA" id="ARBA00022801"/>
    </source>
</evidence>
<keyword evidence="5" id="KW-0325">Glycoprotein</keyword>
<feature type="signal peptide" evidence="6">
    <location>
        <begin position="1"/>
        <end position="19"/>
    </location>
</feature>
<dbReference type="Gene3D" id="3.40.50.1820">
    <property type="entry name" value="alpha/beta hydrolase"/>
    <property type="match status" value="1"/>
</dbReference>
<keyword evidence="8" id="KW-1185">Reference proteome</keyword>
<dbReference type="SUPFAM" id="SSF53474">
    <property type="entry name" value="alpha/beta-Hydrolases"/>
    <property type="match status" value="2"/>
</dbReference>
<reference evidence="7" key="1">
    <citation type="submission" date="2017-08" db="EMBL/GenBank/DDBJ databases">
        <authorList>
            <person name="Polle J.E."/>
            <person name="Barry K."/>
            <person name="Cushman J."/>
            <person name="Schmutz J."/>
            <person name="Tran D."/>
            <person name="Hathwaick L.T."/>
            <person name="Yim W.C."/>
            <person name="Jenkins J."/>
            <person name="Mckie-Krisberg Z.M."/>
            <person name="Prochnik S."/>
            <person name="Lindquist E."/>
            <person name="Dockter R.B."/>
            <person name="Adam C."/>
            <person name="Molina H."/>
            <person name="Bunkerborg J."/>
            <person name="Jin E."/>
            <person name="Buchheim M."/>
            <person name="Magnuson J."/>
        </authorList>
    </citation>
    <scope>NUCLEOTIDE SEQUENCE</scope>
    <source>
        <strain evidence="7">CCAP 19/18</strain>
    </source>
</reference>
<dbReference type="PANTHER" id="PTHR11010">
    <property type="entry name" value="PROTEASE S28 PRO-X CARBOXYPEPTIDASE-RELATED"/>
    <property type="match status" value="1"/>
</dbReference>
<comment type="similarity">
    <text evidence="1">Belongs to the peptidase S28 family.</text>
</comment>
<gene>
    <name evidence="7" type="ORF">DUNSADRAFT_2343</name>
</gene>
<dbReference type="Proteomes" id="UP000815325">
    <property type="component" value="Unassembled WGS sequence"/>
</dbReference>
<keyword evidence="2" id="KW-0645">Protease</keyword>
<dbReference type="InterPro" id="IPR042269">
    <property type="entry name" value="Ser_carbopepase_S28_SKS"/>
</dbReference>
<evidence type="ECO:0000256" key="2">
    <source>
        <dbReference type="ARBA" id="ARBA00022670"/>
    </source>
</evidence>
<evidence type="ECO:0000256" key="1">
    <source>
        <dbReference type="ARBA" id="ARBA00011079"/>
    </source>
</evidence>
<evidence type="ECO:0000256" key="3">
    <source>
        <dbReference type="ARBA" id="ARBA00022729"/>
    </source>
</evidence>
<dbReference type="EMBL" id="MU069568">
    <property type="protein sequence ID" value="KAF5838718.1"/>
    <property type="molecule type" value="Genomic_DNA"/>
</dbReference>
<feature type="chain" id="PRO_5046892694" evidence="6">
    <location>
        <begin position="20"/>
        <end position="563"/>
    </location>
</feature>
<name>A0ABQ7GVS8_DUNSA</name>
<proteinExistence type="inferred from homology"/>
<keyword evidence="7" id="KW-0121">Carboxypeptidase</keyword>
<dbReference type="PANTHER" id="PTHR11010:SF38">
    <property type="entry name" value="LYSOSOMAL PRO-X CARBOXYPEPTIDASE"/>
    <property type="match status" value="1"/>
</dbReference>
<evidence type="ECO:0000313" key="7">
    <source>
        <dbReference type="EMBL" id="KAF5838718.1"/>
    </source>
</evidence>
<comment type="caution">
    <text evidence="7">The sequence shown here is derived from an EMBL/GenBank/DDBJ whole genome shotgun (WGS) entry which is preliminary data.</text>
</comment>
<accession>A0ABQ7GVS8</accession>
<evidence type="ECO:0000256" key="5">
    <source>
        <dbReference type="ARBA" id="ARBA00023180"/>
    </source>
</evidence>
<sequence length="563" mass="61921">MRKFHLFVCFLLSVSLSVAVPTRRRTRISQQPVLQESLNRDLLGQCHEHWATRTLDHFNWETPALCAPTYQQRYYVCGKQHWKPNDLGDPGPIFLYAGNEADVLLYLNNSGLMWENAPAFGALLVFAEHRYYGKSMPSCSNKNNPHNLQYLTAEQAMADYAELIWELKHSLNATSSPVIAFGGSYGGMLAAWMRMKYPATIDGAIAASAPIWNFEGEDPPFDPASFAKGVSYDASQEGGSAPACMSNARAGFKLMEDMGSTVEGRAGLKASMRLCPSADMFSMDNVTSFREWVAGAWDSMAMGNFPFKSGYILNGHGELPAFPVRVACEHLADLQLSGEGLLEGMAMAAGVFYNYSGSLNCFDYNEGANKETAEVEDLWGYQYCTEMFMPFGKSGVDDMFWPEPWDPQAAIAACQEEWGVTPRRLWATEEWGGKKIGAASRIAFSNGLLDPWHGGGVLQDIGNELHAIIIPEGAHHLDLMFSRPDDGEGVRSARLQQQHLIAAWIAAARAEGRPQLQGSLAKHMAGASGTSTLTHKTSVSAFPDDKIDGKMQRIKAPRKLGVQ</sequence>
<evidence type="ECO:0000256" key="6">
    <source>
        <dbReference type="SAM" id="SignalP"/>
    </source>
</evidence>
<keyword evidence="4" id="KW-0378">Hydrolase</keyword>
<protein>
    <submittedName>
        <fullName evidence="7">Serine carboxypeptidase S28-domain-containing protein</fullName>
    </submittedName>
</protein>
<dbReference type="Gene3D" id="1.20.120.980">
    <property type="entry name" value="Serine carboxypeptidase S28, SKS domain"/>
    <property type="match status" value="1"/>
</dbReference>
<dbReference type="GO" id="GO:0004180">
    <property type="term" value="F:carboxypeptidase activity"/>
    <property type="evidence" value="ECO:0007669"/>
    <property type="project" value="UniProtKB-KW"/>
</dbReference>
<keyword evidence="3 6" id="KW-0732">Signal</keyword>
<evidence type="ECO:0000313" key="8">
    <source>
        <dbReference type="Proteomes" id="UP000815325"/>
    </source>
</evidence>